<dbReference type="SUPFAM" id="SSF102405">
    <property type="entry name" value="MCP/YpsA-like"/>
    <property type="match status" value="1"/>
</dbReference>
<dbReference type="Gene3D" id="3.40.50.450">
    <property type="match status" value="1"/>
</dbReference>
<feature type="domain" description="Smf/DprA SLOG" evidence="3">
    <location>
        <begin position="99"/>
        <end position="306"/>
    </location>
</feature>
<accession>A0A3L7JAE6</accession>
<dbReference type="NCBIfam" id="TIGR00732">
    <property type="entry name" value="dprA"/>
    <property type="match status" value="1"/>
</dbReference>
<comment type="similarity">
    <text evidence="1">Belongs to the DprA/Smf family.</text>
</comment>
<comment type="caution">
    <text evidence="5">The sequence shown here is derived from an EMBL/GenBank/DDBJ whole genome shotgun (WGS) entry which is preliminary data.</text>
</comment>
<proteinExistence type="inferred from homology"/>
<evidence type="ECO:0000259" key="4">
    <source>
        <dbReference type="Pfam" id="PF17782"/>
    </source>
</evidence>
<dbReference type="Gene3D" id="1.10.10.10">
    <property type="entry name" value="Winged helix-like DNA-binding domain superfamily/Winged helix DNA-binding domain"/>
    <property type="match status" value="1"/>
</dbReference>
<evidence type="ECO:0000313" key="5">
    <source>
        <dbReference type="EMBL" id="RLQ87717.1"/>
    </source>
</evidence>
<evidence type="ECO:0000256" key="2">
    <source>
        <dbReference type="SAM" id="MobiDB-lite"/>
    </source>
</evidence>
<feature type="domain" description="DprA winged helix" evidence="4">
    <location>
        <begin position="324"/>
        <end position="383"/>
    </location>
</feature>
<organism evidence="5 6">
    <name type="scientific">Notoacmeibacter ruber</name>
    <dbReference type="NCBI Taxonomy" id="2670375"/>
    <lineage>
        <taxon>Bacteria</taxon>
        <taxon>Pseudomonadati</taxon>
        <taxon>Pseudomonadota</taxon>
        <taxon>Alphaproteobacteria</taxon>
        <taxon>Hyphomicrobiales</taxon>
        <taxon>Notoacmeibacteraceae</taxon>
        <taxon>Notoacmeibacter</taxon>
    </lineage>
</organism>
<name>A0A3L7JAE6_9HYPH</name>
<keyword evidence="6" id="KW-1185">Reference proteome</keyword>
<dbReference type="AlphaFoldDB" id="A0A3L7JAE6"/>
<feature type="region of interest" description="Disordered" evidence="2">
    <location>
        <begin position="1"/>
        <end position="21"/>
    </location>
</feature>
<dbReference type="InterPro" id="IPR036388">
    <property type="entry name" value="WH-like_DNA-bd_sf"/>
</dbReference>
<dbReference type="Pfam" id="PF21102">
    <property type="entry name" value="DprA_N"/>
    <property type="match status" value="1"/>
</dbReference>
<evidence type="ECO:0000259" key="3">
    <source>
        <dbReference type="Pfam" id="PF02481"/>
    </source>
</evidence>
<evidence type="ECO:0000313" key="6">
    <source>
        <dbReference type="Proteomes" id="UP000281094"/>
    </source>
</evidence>
<evidence type="ECO:0000256" key="1">
    <source>
        <dbReference type="ARBA" id="ARBA00006525"/>
    </source>
</evidence>
<feature type="compositionally biased region" description="Basic and acidic residues" evidence="2">
    <location>
        <begin position="1"/>
        <end position="16"/>
    </location>
</feature>
<dbReference type="PANTHER" id="PTHR43022:SF1">
    <property type="entry name" value="PROTEIN SMF"/>
    <property type="match status" value="1"/>
</dbReference>
<sequence length="391" mass="41747">MAPNRAWERSVTKTADESAPVAPRLSDRQRFAWLRLIRSENVGPASFRSLINRFGSAELALAALPEMAARGGAKKLPQVADESAIRREFEVAAKHGFRFVAIGEPDYPAILARSEMPPPILCMTGSSSAYSDRLVGIVGARNASITGIKMARKIAADLGEAGYGTVSGMARGIDAAAHQAALPYRTVAVLAGGLDQPYPPENIPLMDAIIAEQGAVISERPIGWRATARDFPRRNRIVAALGIGLVVIEAAKRSGSLISARLATELGRDVFAVPGSPLDPRSEGSNGLIRNGAILVTSADDIIEDLRPQEMKSEGEAAILAGEPEQPDYEPDENERDAIIGALDFSPVEIDELIRHTGLPASAVLVHLLELALAGRVERLPGNRVQRLPSE</sequence>
<dbReference type="Pfam" id="PF17782">
    <property type="entry name" value="WHD_DprA"/>
    <property type="match status" value="1"/>
</dbReference>
<dbReference type="InterPro" id="IPR003488">
    <property type="entry name" value="DprA"/>
</dbReference>
<dbReference type="Proteomes" id="UP000281094">
    <property type="component" value="Unassembled WGS sequence"/>
</dbReference>
<gene>
    <name evidence="5" type="primary">dprA</name>
    <name evidence="5" type="ORF">D8780_05355</name>
</gene>
<dbReference type="InterPro" id="IPR041614">
    <property type="entry name" value="DprA_WH"/>
</dbReference>
<dbReference type="GO" id="GO:0009294">
    <property type="term" value="P:DNA-mediated transformation"/>
    <property type="evidence" value="ECO:0007669"/>
    <property type="project" value="InterPro"/>
</dbReference>
<dbReference type="Pfam" id="PF02481">
    <property type="entry name" value="DNA_processg_A"/>
    <property type="match status" value="1"/>
</dbReference>
<dbReference type="PANTHER" id="PTHR43022">
    <property type="entry name" value="PROTEIN SMF"/>
    <property type="match status" value="1"/>
</dbReference>
<protein>
    <submittedName>
        <fullName evidence="5">DNA-protecting protein DprA</fullName>
    </submittedName>
</protein>
<dbReference type="InterPro" id="IPR057666">
    <property type="entry name" value="DrpA_SLOG"/>
</dbReference>
<dbReference type="EMBL" id="RCWN01000001">
    <property type="protein sequence ID" value="RLQ87717.1"/>
    <property type="molecule type" value="Genomic_DNA"/>
</dbReference>
<reference evidence="5 6" key="1">
    <citation type="submission" date="2018-10" db="EMBL/GenBank/DDBJ databases">
        <title>Notoacmeibacter sp. M2BS9Y-3-1, whole genome shotgun sequence.</title>
        <authorList>
            <person name="Tuo L."/>
        </authorList>
    </citation>
    <scope>NUCLEOTIDE SEQUENCE [LARGE SCALE GENOMIC DNA]</scope>
    <source>
        <strain evidence="5 6">M2BS9Y-3-1</strain>
    </source>
</reference>